<dbReference type="PANTHER" id="PTHR15715">
    <property type="entry name" value="CENTROSOMAL PROTEIN OF 170 KDA"/>
    <property type="match status" value="1"/>
</dbReference>
<dbReference type="EMBL" id="NHOQ01000318">
    <property type="protein sequence ID" value="PWA31021.1"/>
    <property type="molecule type" value="Genomic_DNA"/>
</dbReference>
<keyword evidence="2" id="KW-0472">Membrane</keyword>
<feature type="region of interest" description="Disordered" evidence="1">
    <location>
        <begin position="250"/>
        <end position="284"/>
    </location>
</feature>
<evidence type="ECO:0008006" key="5">
    <source>
        <dbReference type="Google" id="ProtNLM"/>
    </source>
</evidence>
<sequence length="659" mass="76144">MADFPSMLWQRRYGGQTLGGCLEGARRLNQTEIDKKIIGWPALERVGGGLACLGLSVILGPTRVWHQRERDASNLGSSCMLHRENGSKLFRHWGCVRVRGAAMEHLDFRATRHLQEREFDRKVDYRAERREYLRGRNNVTSCRSPTRELDTRQIKKQLKQKRQWEFLNRRSLSPEPQSSKCIICSTDLSSLSESHLYRLNRSRSKSEKLVTKTQSFSSADGHQEMILTPESRSDCPSTNKWTLLWSESAPVTKEEKGQARKQTSTSTTETSQHRRKTQNTSTKTVNKIATIHQKSSVQTERKIQKEISVQTESGFVTVKESIYVDLLVYIDRPKGHMNVLSVHFCFLSNQEALWREERVKKKLAVLTEISTNLVNSSDVLWTSRCSEDLLRSKIKVLEAQLQVCRQKFPKDGVKKLMLQMEKQRGTYEEKALVALQKATQEKADALCQAGTLQEALVTAQAEALRWQSLYKELMLSSGQLRENHHLSNDQLQQLHTEVQLSRAREAELRGEVASLRQEKQELQYNICLLEEDNQALRDEIQNLQDGGDEAQSFFVQERLESGHVEPKLTVRRDSQVEEELRLTQEKLELKEKEMLCNSWWRFCLFFLLLLAVAGVAMLWSWHPPFREQVEVLCTDIETRIEDYLMEMASPQNSGCFRPI</sequence>
<dbReference type="Proteomes" id="UP000250572">
    <property type="component" value="Unassembled WGS sequence"/>
</dbReference>
<dbReference type="InterPro" id="IPR051176">
    <property type="entry name" value="Cent_Immune-Sig_Mod"/>
</dbReference>
<organism evidence="3 4">
    <name type="scientific">Gambusia affinis</name>
    <name type="common">Western mosquitofish</name>
    <name type="synonym">Heterandria affinis</name>
    <dbReference type="NCBI Taxonomy" id="33528"/>
    <lineage>
        <taxon>Eukaryota</taxon>
        <taxon>Metazoa</taxon>
        <taxon>Chordata</taxon>
        <taxon>Craniata</taxon>
        <taxon>Vertebrata</taxon>
        <taxon>Euteleostomi</taxon>
        <taxon>Actinopterygii</taxon>
        <taxon>Neopterygii</taxon>
        <taxon>Teleostei</taxon>
        <taxon>Neoteleostei</taxon>
        <taxon>Acanthomorphata</taxon>
        <taxon>Ovalentaria</taxon>
        <taxon>Atherinomorphae</taxon>
        <taxon>Cyprinodontiformes</taxon>
        <taxon>Poeciliidae</taxon>
        <taxon>Poeciliinae</taxon>
        <taxon>Gambusia</taxon>
    </lineage>
</organism>
<keyword evidence="4" id="KW-1185">Reference proteome</keyword>
<reference evidence="3 4" key="1">
    <citation type="journal article" date="2018" name="G3 (Bethesda)">
        <title>A High-Quality Reference Genome for the Invasive Mosquitofish Gambusia affinis Using a Chicago Library.</title>
        <authorList>
            <person name="Hoffberg S.L."/>
            <person name="Troendle N.J."/>
            <person name="Glenn T.C."/>
            <person name="Mahmud O."/>
            <person name="Louha S."/>
            <person name="Chalopin D."/>
            <person name="Bennetzen J.L."/>
            <person name="Mauricio R."/>
        </authorList>
    </citation>
    <scope>NUCLEOTIDE SEQUENCE [LARGE SCALE GENOMIC DNA]</scope>
    <source>
        <strain evidence="3">NE01/NJP1002.9</strain>
        <tissue evidence="3">Muscle</tissue>
    </source>
</reference>
<dbReference type="STRING" id="33528.ENSGAFP00000001243"/>
<proteinExistence type="predicted"/>
<dbReference type="AlphaFoldDB" id="A0A315W5U4"/>
<gene>
    <name evidence="3" type="ORF">CCH79_00010685</name>
</gene>
<evidence type="ECO:0000313" key="4">
    <source>
        <dbReference type="Proteomes" id="UP000250572"/>
    </source>
</evidence>
<comment type="caution">
    <text evidence="3">The sequence shown here is derived from an EMBL/GenBank/DDBJ whole genome shotgun (WGS) entry which is preliminary data.</text>
</comment>
<dbReference type="PANTHER" id="PTHR15715:SF21">
    <property type="entry name" value="TRAF3-INTERACTING JNK-ACTIVATING MODULATOR"/>
    <property type="match status" value="1"/>
</dbReference>
<feature type="compositionally biased region" description="Polar residues" evidence="1">
    <location>
        <begin position="211"/>
        <end position="220"/>
    </location>
</feature>
<name>A0A315W5U4_GAMAF</name>
<evidence type="ECO:0000313" key="3">
    <source>
        <dbReference type="EMBL" id="PWA31021.1"/>
    </source>
</evidence>
<keyword evidence="2" id="KW-0812">Transmembrane</keyword>
<evidence type="ECO:0000256" key="1">
    <source>
        <dbReference type="SAM" id="MobiDB-lite"/>
    </source>
</evidence>
<feature type="region of interest" description="Disordered" evidence="1">
    <location>
        <begin position="202"/>
        <end position="222"/>
    </location>
</feature>
<keyword evidence="2" id="KW-1133">Transmembrane helix</keyword>
<evidence type="ECO:0000256" key="2">
    <source>
        <dbReference type="SAM" id="Phobius"/>
    </source>
</evidence>
<protein>
    <recommendedName>
        <fullName evidence="5">TRAF3 interacting protein 3</fullName>
    </recommendedName>
</protein>
<accession>A0A315W5U4</accession>
<feature type="transmembrane region" description="Helical" evidence="2">
    <location>
        <begin position="599"/>
        <end position="619"/>
    </location>
</feature>